<dbReference type="PROSITE" id="PS50111">
    <property type="entry name" value="CHEMOTAXIS_TRANSDUC_2"/>
    <property type="match status" value="1"/>
</dbReference>
<evidence type="ECO:0000256" key="4">
    <source>
        <dbReference type="SAM" id="Coils"/>
    </source>
</evidence>
<dbReference type="GO" id="GO:0005886">
    <property type="term" value="C:plasma membrane"/>
    <property type="evidence" value="ECO:0007669"/>
    <property type="project" value="TreeGrafter"/>
</dbReference>
<dbReference type="RefSeq" id="WP_113676012.1">
    <property type="nucleotide sequence ID" value="NZ_CAJXUH010000011.1"/>
</dbReference>
<feature type="domain" description="Methyl-accepting transducer" evidence="5">
    <location>
        <begin position="160"/>
        <end position="262"/>
    </location>
</feature>
<dbReference type="Gene3D" id="3.40.50.720">
    <property type="entry name" value="NAD(P)-binding Rossmann-like Domain"/>
    <property type="match status" value="1"/>
</dbReference>
<dbReference type="Gene3D" id="1.10.287.950">
    <property type="entry name" value="Methyl-accepting chemotaxis protein"/>
    <property type="match status" value="1"/>
</dbReference>
<dbReference type="InterPro" id="IPR004090">
    <property type="entry name" value="Chemotax_Me-accpt_rcpt"/>
</dbReference>
<evidence type="ECO:0000313" key="6">
    <source>
        <dbReference type="EMBL" id="QUH27767.1"/>
    </source>
</evidence>
<keyword evidence="7" id="KW-1185">Reference proteome</keyword>
<dbReference type="GO" id="GO:0006935">
    <property type="term" value="P:chemotaxis"/>
    <property type="evidence" value="ECO:0007669"/>
    <property type="project" value="UniProtKB-KW"/>
</dbReference>
<keyword evidence="4" id="KW-0175">Coiled coil</keyword>
<evidence type="ECO:0000256" key="3">
    <source>
        <dbReference type="PROSITE-ProRule" id="PRU00284"/>
    </source>
</evidence>
<reference evidence="6 7" key="1">
    <citation type="submission" date="2020-07" db="EMBL/GenBank/DDBJ databases">
        <title>Vallitalea guaymasensis genome.</title>
        <authorList>
            <person name="Postec A."/>
        </authorList>
    </citation>
    <scope>NUCLEOTIDE SEQUENCE [LARGE SCALE GENOMIC DNA]</scope>
    <source>
        <strain evidence="6 7">Ra1766G1</strain>
    </source>
</reference>
<dbReference type="OrthoDB" id="9816519at2"/>
<comment type="similarity">
    <text evidence="2">Belongs to the methyl-accepting chemotaxis (MCP) protein family.</text>
</comment>
<dbReference type="InterPro" id="IPR036291">
    <property type="entry name" value="NAD(P)-bd_dom_sf"/>
</dbReference>
<dbReference type="InterPro" id="IPR051310">
    <property type="entry name" value="MCP_chemotaxis"/>
</dbReference>
<sequence length="262" mass="28871">MKVAIIGAGNGGTKLLKLFKEMDNVIIGLVVDKNYNAPGITLAKEYGIRYTDDMSNIDNGIDVIIEATGVKKIADEVKDKFPQKQIVDSQMAELMMRIVDKQVSISDQLNNQLDIINNTTEVLKKEMDKVSTTTKLLNDVSHNLIHSSNESKQYITQTDEIINSVNHITQQIKILGLNANIEAARAGEHGRGFSVVANEVQKLSDNTKMFADEISGLLKSLSIENENINNQIEKLGSLTEEQDDMASNVNGVIQKLASKVAR</sequence>
<dbReference type="PANTHER" id="PTHR43531">
    <property type="entry name" value="PROTEIN ICFG"/>
    <property type="match status" value="1"/>
</dbReference>
<dbReference type="SMART" id="SM00283">
    <property type="entry name" value="MA"/>
    <property type="match status" value="1"/>
</dbReference>
<keyword evidence="1" id="KW-0145">Chemotaxis</keyword>
<evidence type="ECO:0000256" key="2">
    <source>
        <dbReference type="ARBA" id="ARBA00029447"/>
    </source>
</evidence>
<organism evidence="6 7">
    <name type="scientific">Vallitalea guaymasensis</name>
    <dbReference type="NCBI Taxonomy" id="1185412"/>
    <lineage>
        <taxon>Bacteria</taxon>
        <taxon>Bacillati</taxon>
        <taxon>Bacillota</taxon>
        <taxon>Clostridia</taxon>
        <taxon>Lachnospirales</taxon>
        <taxon>Vallitaleaceae</taxon>
        <taxon>Vallitalea</taxon>
    </lineage>
</organism>
<dbReference type="SUPFAM" id="SSF58104">
    <property type="entry name" value="Methyl-accepting chemotaxis protein (MCP) signaling domain"/>
    <property type="match status" value="1"/>
</dbReference>
<dbReference type="KEGG" id="vgu:HYG85_02085"/>
<dbReference type="PRINTS" id="PR00260">
    <property type="entry name" value="CHEMTRNSDUCR"/>
</dbReference>
<dbReference type="AlphaFoldDB" id="A0A8J8M7E3"/>
<dbReference type="EMBL" id="CP058561">
    <property type="protein sequence ID" value="QUH27767.1"/>
    <property type="molecule type" value="Genomic_DNA"/>
</dbReference>
<name>A0A8J8M7E3_9FIRM</name>
<keyword evidence="3" id="KW-0807">Transducer</keyword>
<dbReference type="PANTHER" id="PTHR43531:SF11">
    <property type="entry name" value="METHYL-ACCEPTING CHEMOTAXIS PROTEIN 3"/>
    <property type="match status" value="1"/>
</dbReference>
<evidence type="ECO:0000256" key="1">
    <source>
        <dbReference type="ARBA" id="ARBA00022500"/>
    </source>
</evidence>
<dbReference type="Pfam" id="PF00015">
    <property type="entry name" value="MCPsignal"/>
    <property type="match status" value="1"/>
</dbReference>
<dbReference type="GO" id="GO:0004888">
    <property type="term" value="F:transmembrane signaling receptor activity"/>
    <property type="evidence" value="ECO:0007669"/>
    <property type="project" value="InterPro"/>
</dbReference>
<dbReference type="Proteomes" id="UP000677305">
    <property type="component" value="Chromosome"/>
</dbReference>
<evidence type="ECO:0000259" key="5">
    <source>
        <dbReference type="PROSITE" id="PS50111"/>
    </source>
</evidence>
<proteinExistence type="inferred from homology"/>
<dbReference type="SUPFAM" id="SSF51735">
    <property type="entry name" value="NAD(P)-binding Rossmann-fold domains"/>
    <property type="match status" value="1"/>
</dbReference>
<dbReference type="GO" id="GO:0007165">
    <property type="term" value="P:signal transduction"/>
    <property type="evidence" value="ECO:0007669"/>
    <property type="project" value="UniProtKB-KW"/>
</dbReference>
<evidence type="ECO:0000313" key="7">
    <source>
        <dbReference type="Proteomes" id="UP000677305"/>
    </source>
</evidence>
<protein>
    <recommendedName>
        <fullName evidence="5">Methyl-accepting transducer domain-containing protein</fullName>
    </recommendedName>
</protein>
<accession>A0A8J8M7E3</accession>
<feature type="coiled-coil region" evidence="4">
    <location>
        <begin position="211"/>
        <end position="238"/>
    </location>
</feature>
<dbReference type="InterPro" id="IPR004089">
    <property type="entry name" value="MCPsignal_dom"/>
</dbReference>
<gene>
    <name evidence="6" type="ORF">HYG85_02085</name>
</gene>